<evidence type="ECO:0000313" key="3">
    <source>
        <dbReference type="Proteomes" id="UP000222542"/>
    </source>
</evidence>
<reference evidence="2 3" key="2">
    <citation type="journal article" date="2017" name="Genome Biol.">
        <title>New reference genome sequences of hot pepper reveal the massive evolution of plant disease-resistance genes by retroduplication.</title>
        <authorList>
            <person name="Kim S."/>
            <person name="Park J."/>
            <person name="Yeom S.I."/>
            <person name="Kim Y.M."/>
            <person name="Seo E."/>
            <person name="Kim K.T."/>
            <person name="Kim M.S."/>
            <person name="Lee J.M."/>
            <person name="Cheong K."/>
            <person name="Shin H.S."/>
            <person name="Kim S.B."/>
            <person name="Han K."/>
            <person name="Lee J."/>
            <person name="Park M."/>
            <person name="Lee H.A."/>
            <person name="Lee H.Y."/>
            <person name="Lee Y."/>
            <person name="Oh S."/>
            <person name="Lee J.H."/>
            <person name="Choi E."/>
            <person name="Choi E."/>
            <person name="Lee S.E."/>
            <person name="Jeon J."/>
            <person name="Kim H."/>
            <person name="Choi G."/>
            <person name="Song H."/>
            <person name="Lee J."/>
            <person name="Lee S.C."/>
            <person name="Kwon J.K."/>
            <person name="Lee H.Y."/>
            <person name="Koo N."/>
            <person name="Hong Y."/>
            <person name="Kim R.W."/>
            <person name="Kang W.H."/>
            <person name="Huh J.H."/>
            <person name="Kang B.C."/>
            <person name="Yang T.J."/>
            <person name="Lee Y.H."/>
            <person name="Bennetzen J.L."/>
            <person name="Choi D."/>
        </authorList>
    </citation>
    <scope>NUCLEOTIDE SEQUENCE [LARGE SCALE GENOMIC DNA]</scope>
    <source>
        <strain evidence="3">cv. CM334</strain>
    </source>
</reference>
<evidence type="ECO:0000313" key="2">
    <source>
        <dbReference type="EMBL" id="PHT94928.1"/>
    </source>
</evidence>
<comment type="caution">
    <text evidence="2">The sequence shown here is derived from an EMBL/GenBank/DDBJ whole genome shotgun (WGS) entry which is preliminary data.</text>
</comment>
<protein>
    <submittedName>
        <fullName evidence="2">Uncharacterized protein</fullName>
    </submittedName>
</protein>
<dbReference type="AlphaFoldDB" id="A0A2G3AL50"/>
<evidence type="ECO:0000256" key="1">
    <source>
        <dbReference type="SAM" id="MobiDB-lite"/>
    </source>
</evidence>
<dbReference type="Proteomes" id="UP000222542">
    <property type="component" value="Unassembled WGS sequence"/>
</dbReference>
<dbReference type="PANTHER" id="PTHR33022">
    <property type="entry name" value="DUF1985 DOMAIN-CONTAINING PROTEIN"/>
    <property type="match status" value="1"/>
</dbReference>
<feature type="region of interest" description="Disordered" evidence="1">
    <location>
        <begin position="154"/>
        <end position="174"/>
    </location>
</feature>
<dbReference type="EMBL" id="AYRZ02000001">
    <property type="protein sequence ID" value="PHT94928.1"/>
    <property type="molecule type" value="Genomic_DNA"/>
</dbReference>
<keyword evidence="3" id="KW-1185">Reference proteome</keyword>
<proteinExistence type="predicted"/>
<name>A0A2G3AL50_CAPAN</name>
<accession>A0A2G3AL50</accession>
<dbReference type="PANTHER" id="PTHR33022:SF13">
    <property type="entry name" value="UBIQUITIN-LIKE PROTEASE FAMILY PROFILE DOMAIN-CONTAINING PROTEIN"/>
    <property type="match status" value="1"/>
</dbReference>
<organism evidence="2 3">
    <name type="scientific">Capsicum annuum</name>
    <name type="common">Capsicum pepper</name>
    <dbReference type="NCBI Taxonomy" id="4072"/>
    <lineage>
        <taxon>Eukaryota</taxon>
        <taxon>Viridiplantae</taxon>
        <taxon>Streptophyta</taxon>
        <taxon>Embryophyta</taxon>
        <taxon>Tracheophyta</taxon>
        <taxon>Spermatophyta</taxon>
        <taxon>Magnoliopsida</taxon>
        <taxon>eudicotyledons</taxon>
        <taxon>Gunneridae</taxon>
        <taxon>Pentapetalae</taxon>
        <taxon>asterids</taxon>
        <taxon>lamiids</taxon>
        <taxon>Solanales</taxon>
        <taxon>Solanaceae</taxon>
        <taxon>Solanoideae</taxon>
        <taxon>Capsiceae</taxon>
        <taxon>Capsicum</taxon>
    </lineage>
</organism>
<gene>
    <name evidence="2" type="ORF">T459_02810</name>
</gene>
<sequence length="174" mass="19713">MIENSSIGTYDIRYHSIRNEYVVSTFECTDKSIANVSTDDVPEDAYFDENRSPIHKHYEDIEGCSVDIGTATLDPIVEAVVIKKSDYANVETSVTGHIHKHHPDYGAFVAGYVEYLSEGMDVPSVDFKVECHRMQYASLLWNYGLHKVKKCPVSNNDDLQDEGQKISPYPMKLE</sequence>
<dbReference type="Gramene" id="PHT94928">
    <property type="protein sequence ID" value="PHT94928"/>
    <property type="gene ID" value="T459_02810"/>
</dbReference>
<reference evidence="2 3" key="1">
    <citation type="journal article" date="2014" name="Nat. Genet.">
        <title>Genome sequence of the hot pepper provides insights into the evolution of pungency in Capsicum species.</title>
        <authorList>
            <person name="Kim S."/>
            <person name="Park M."/>
            <person name="Yeom S.I."/>
            <person name="Kim Y.M."/>
            <person name="Lee J.M."/>
            <person name="Lee H.A."/>
            <person name="Seo E."/>
            <person name="Choi J."/>
            <person name="Cheong K."/>
            <person name="Kim K.T."/>
            <person name="Jung K."/>
            <person name="Lee G.W."/>
            <person name="Oh S.K."/>
            <person name="Bae C."/>
            <person name="Kim S.B."/>
            <person name="Lee H.Y."/>
            <person name="Kim S.Y."/>
            <person name="Kim M.S."/>
            <person name="Kang B.C."/>
            <person name="Jo Y.D."/>
            <person name="Yang H.B."/>
            <person name="Jeong H.J."/>
            <person name="Kang W.H."/>
            <person name="Kwon J.K."/>
            <person name="Shin C."/>
            <person name="Lim J.Y."/>
            <person name="Park J.H."/>
            <person name="Huh J.H."/>
            <person name="Kim J.S."/>
            <person name="Kim B.D."/>
            <person name="Cohen O."/>
            <person name="Paran I."/>
            <person name="Suh M.C."/>
            <person name="Lee S.B."/>
            <person name="Kim Y.K."/>
            <person name="Shin Y."/>
            <person name="Noh S.J."/>
            <person name="Park J."/>
            <person name="Seo Y.S."/>
            <person name="Kwon S.Y."/>
            <person name="Kim H.A."/>
            <person name="Park J.M."/>
            <person name="Kim H.J."/>
            <person name="Choi S.B."/>
            <person name="Bosland P.W."/>
            <person name="Reeves G."/>
            <person name="Jo S.H."/>
            <person name="Lee B.W."/>
            <person name="Cho H.T."/>
            <person name="Choi H.S."/>
            <person name="Lee M.S."/>
            <person name="Yu Y."/>
            <person name="Do Choi Y."/>
            <person name="Park B.S."/>
            <person name="van Deynze A."/>
            <person name="Ashrafi H."/>
            <person name="Hill T."/>
            <person name="Kim W.T."/>
            <person name="Pai H.S."/>
            <person name="Ahn H.K."/>
            <person name="Yeam I."/>
            <person name="Giovannoni J.J."/>
            <person name="Rose J.K."/>
            <person name="Sorensen I."/>
            <person name="Lee S.J."/>
            <person name="Kim R.W."/>
            <person name="Choi I.Y."/>
            <person name="Choi B.S."/>
            <person name="Lim J.S."/>
            <person name="Lee Y.H."/>
            <person name="Choi D."/>
        </authorList>
    </citation>
    <scope>NUCLEOTIDE SEQUENCE [LARGE SCALE GENOMIC DNA]</scope>
    <source>
        <strain evidence="3">cv. CM334</strain>
    </source>
</reference>